<dbReference type="PANTHER" id="PTHR31900">
    <property type="entry name" value="F-BOX/RNI SUPERFAMILY PROTEIN-RELATED"/>
    <property type="match status" value="1"/>
</dbReference>
<sequence>MNTFHLFYTFDYGGYQLETCINTAIVRNVKKLYLGFVGQVRLPRCIFTCKTLVNLRLDLCGDIPVTGVVCLHALKKLFLYMVKYESDKSLEHLLSGCPVLEELFVMRFEMDPLVCCYISSPTLKRLFLNSYFANDGTYTDAYTVKIDTPALRYLRLHDSISNYFSSGPLTSLIEADVQFRKFGDVLYSRSVLEFVSRLYNVKRLNLSTRRMKGDDQKCWKNPQQVPTCLSSHLKTMKIDQFRCKKQALNMVRYLLRNAEVLEKMEIVIIDVREKAKLDAVKRISLFQRGFEKCELVFH</sequence>
<dbReference type="Pfam" id="PF24758">
    <property type="entry name" value="LRR_At5g56370"/>
    <property type="match status" value="1"/>
</dbReference>
<gene>
    <name evidence="2" type="ORF">DH2020_031672</name>
</gene>
<protein>
    <recommendedName>
        <fullName evidence="1">FBD domain-containing protein</fullName>
    </recommendedName>
</protein>
<evidence type="ECO:0000313" key="2">
    <source>
        <dbReference type="EMBL" id="KAK6134613.1"/>
    </source>
</evidence>
<accession>A0ABR0VJ33</accession>
<dbReference type="InterPro" id="IPR055411">
    <property type="entry name" value="LRR_FXL15/At3g58940/PEG3-like"/>
</dbReference>
<reference evidence="2 3" key="1">
    <citation type="journal article" date="2021" name="Comput. Struct. Biotechnol. J.">
        <title>De novo genome assembly of the potent medicinal plant Rehmannia glutinosa using nanopore technology.</title>
        <authorList>
            <person name="Ma L."/>
            <person name="Dong C."/>
            <person name="Song C."/>
            <person name="Wang X."/>
            <person name="Zheng X."/>
            <person name="Niu Y."/>
            <person name="Chen S."/>
            <person name="Feng W."/>
        </authorList>
    </citation>
    <scope>NUCLEOTIDE SEQUENCE [LARGE SCALE GENOMIC DNA]</scope>
    <source>
        <strain evidence="2">DH-2019</strain>
    </source>
</reference>
<dbReference type="InterPro" id="IPR032675">
    <property type="entry name" value="LRR_dom_sf"/>
</dbReference>
<dbReference type="InterPro" id="IPR006566">
    <property type="entry name" value="FBD"/>
</dbReference>
<dbReference type="Proteomes" id="UP001318860">
    <property type="component" value="Unassembled WGS sequence"/>
</dbReference>
<dbReference type="InterPro" id="IPR050232">
    <property type="entry name" value="FBL13/AtMIF1-like"/>
</dbReference>
<dbReference type="SMART" id="SM00579">
    <property type="entry name" value="FBD"/>
    <property type="match status" value="1"/>
</dbReference>
<feature type="domain" description="FBD" evidence="1">
    <location>
        <begin position="227"/>
        <end position="298"/>
    </location>
</feature>
<organism evidence="2 3">
    <name type="scientific">Rehmannia glutinosa</name>
    <name type="common">Chinese foxglove</name>
    <dbReference type="NCBI Taxonomy" id="99300"/>
    <lineage>
        <taxon>Eukaryota</taxon>
        <taxon>Viridiplantae</taxon>
        <taxon>Streptophyta</taxon>
        <taxon>Embryophyta</taxon>
        <taxon>Tracheophyta</taxon>
        <taxon>Spermatophyta</taxon>
        <taxon>Magnoliopsida</taxon>
        <taxon>eudicotyledons</taxon>
        <taxon>Gunneridae</taxon>
        <taxon>Pentapetalae</taxon>
        <taxon>asterids</taxon>
        <taxon>lamiids</taxon>
        <taxon>Lamiales</taxon>
        <taxon>Orobanchaceae</taxon>
        <taxon>Rehmannieae</taxon>
        <taxon>Rehmannia</taxon>
    </lineage>
</organism>
<dbReference type="Pfam" id="PF08387">
    <property type="entry name" value="FBD"/>
    <property type="match status" value="1"/>
</dbReference>
<keyword evidence="3" id="KW-1185">Reference proteome</keyword>
<evidence type="ECO:0000313" key="3">
    <source>
        <dbReference type="Proteomes" id="UP001318860"/>
    </source>
</evidence>
<dbReference type="SUPFAM" id="SSF52047">
    <property type="entry name" value="RNI-like"/>
    <property type="match status" value="1"/>
</dbReference>
<name>A0ABR0VJ33_REHGL</name>
<comment type="caution">
    <text evidence="2">The sequence shown here is derived from an EMBL/GenBank/DDBJ whole genome shotgun (WGS) entry which is preliminary data.</text>
</comment>
<dbReference type="Gene3D" id="3.80.10.10">
    <property type="entry name" value="Ribonuclease Inhibitor"/>
    <property type="match status" value="1"/>
</dbReference>
<evidence type="ECO:0000259" key="1">
    <source>
        <dbReference type="SMART" id="SM00579"/>
    </source>
</evidence>
<dbReference type="EMBL" id="JABTTQ020001144">
    <property type="protein sequence ID" value="KAK6134613.1"/>
    <property type="molecule type" value="Genomic_DNA"/>
</dbReference>
<dbReference type="PANTHER" id="PTHR31900:SF34">
    <property type="entry name" value="EMB|CAB62440.1-RELATED"/>
    <property type="match status" value="1"/>
</dbReference>
<proteinExistence type="predicted"/>